<dbReference type="EMBL" id="GL377635">
    <property type="protein sequence ID" value="EFJ13113.1"/>
    <property type="molecule type" value="Genomic_DNA"/>
</dbReference>
<sequence>MLIDTHLFAVTLWEVDNLATNRWQSDERSRAFKPQCLCLSEIFGWLLGKVGALKLERSEYVPPTEKGLFMVRHIWEGQEQKYVVRSADEIVERRTVFTNLEPEVLSMINWEKFEKAIKNSKISDKEKAMKEKQRGQNCLWEHWFYCRNNSFLKRCFQQVIIAKIFVAEADIVSGLALGESGWMKPYNSSSNGQHKKAYGGSSNGQHNASTKEKPKEVTHQRRHRLRVIQIR</sequence>
<evidence type="ECO:0000313" key="3">
    <source>
        <dbReference type="Proteomes" id="UP000001514"/>
    </source>
</evidence>
<organism evidence="3">
    <name type="scientific">Selaginella moellendorffii</name>
    <name type="common">Spikemoss</name>
    <dbReference type="NCBI Taxonomy" id="88036"/>
    <lineage>
        <taxon>Eukaryota</taxon>
        <taxon>Viridiplantae</taxon>
        <taxon>Streptophyta</taxon>
        <taxon>Embryophyta</taxon>
        <taxon>Tracheophyta</taxon>
        <taxon>Lycopodiopsida</taxon>
        <taxon>Selaginellales</taxon>
        <taxon>Selaginellaceae</taxon>
        <taxon>Selaginella</taxon>
    </lineage>
</organism>
<accession>D8SRA9</accession>
<evidence type="ECO:0000313" key="2">
    <source>
        <dbReference type="EMBL" id="EFJ13113.1"/>
    </source>
</evidence>
<evidence type="ECO:0000256" key="1">
    <source>
        <dbReference type="SAM" id="MobiDB-lite"/>
    </source>
</evidence>
<dbReference type="KEGG" id="smo:SELMODRAFT_424879"/>
<feature type="compositionally biased region" description="Basic and acidic residues" evidence="1">
    <location>
        <begin position="209"/>
        <end position="219"/>
    </location>
</feature>
<name>D8SRA9_SELML</name>
<reference evidence="2 3" key="1">
    <citation type="journal article" date="2011" name="Science">
        <title>The Selaginella genome identifies genetic changes associated with the evolution of vascular plants.</title>
        <authorList>
            <person name="Banks J.A."/>
            <person name="Nishiyama T."/>
            <person name="Hasebe M."/>
            <person name="Bowman J.L."/>
            <person name="Gribskov M."/>
            <person name="dePamphilis C."/>
            <person name="Albert V.A."/>
            <person name="Aono N."/>
            <person name="Aoyama T."/>
            <person name="Ambrose B.A."/>
            <person name="Ashton N.W."/>
            <person name="Axtell M.J."/>
            <person name="Barker E."/>
            <person name="Barker M.S."/>
            <person name="Bennetzen J.L."/>
            <person name="Bonawitz N.D."/>
            <person name="Chapple C."/>
            <person name="Cheng C."/>
            <person name="Correa L.G."/>
            <person name="Dacre M."/>
            <person name="DeBarry J."/>
            <person name="Dreyer I."/>
            <person name="Elias M."/>
            <person name="Engstrom E.M."/>
            <person name="Estelle M."/>
            <person name="Feng L."/>
            <person name="Finet C."/>
            <person name="Floyd S.K."/>
            <person name="Frommer W.B."/>
            <person name="Fujita T."/>
            <person name="Gramzow L."/>
            <person name="Gutensohn M."/>
            <person name="Harholt J."/>
            <person name="Hattori M."/>
            <person name="Heyl A."/>
            <person name="Hirai T."/>
            <person name="Hiwatashi Y."/>
            <person name="Ishikawa M."/>
            <person name="Iwata M."/>
            <person name="Karol K.G."/>
            <person name="Koehler B."/>
            <person name="Kolukisaoglu U."/>
            <person name="Kubo M."/>
            <person name="Kurata T."/>
            <person name="Lalonde S."/>
            <person name="Li K."/>
            <person name="Li Y."/>
            <person name="Litt A."/>
            <person name="Lyons E."/>
            <person name="Manning G."/>
            <person name="Maruyama T."/>
            <person name="Michael T.P."/>
            <person name="Mikami K."/>
            <person name="Miyazaki S."/>
            <person name="Morinaga S."/>
            <person name="Murata T."/>
            <person name="Mueller-Roeber B."/>
            <person name="Nelson D.R."/>
            <person name="Obara M."/>
            <person name="Oguri Y."/>
            <person name="Olmstead R.G."/>
            <person name="Onodera N."/>
            <person name="Petersen B.L."/>
            <person name="Pils B."/>
            <person name="Prigge M."/>
            <person name="Rensing S.A."/>
            <person name="Riano-Pachon D.M."/>
            <person name="Roberts A.W."/>
            <person name="Sato Y."/>
            <person name="Scheller H.V."/>
            <person name="Schulz B."/>
            <person name="Schulz C."/>
            <person name="Shakirov E.V."/>
            <person name="Shibagaki N."/>
            <person name="Shinohara N."/>
            <person name="Shippen D.E."/>
            <person name="Soerensen I."/>
            <person name="Sotooka R."/>
            <person name="Sugimoto N."/>
            <person name="Sugita M."/>
            <person name="Sumikawa N."/>
            <person name="Tanurdzic M."/>
            <person name="Theissen G."/>
            <person name="Ulvskov P."/>
            <person name="Wakazuki S."/>
            <person name="Weng J.K."/>
            <person name="Willats W.W."/>
            <person name="Wipf D."/>
            <person name="Wolf P.G."/>
            <person name="Yang L."/>
            <person name="Zimmer A.D."/>
            <person name="Zhu Q."/>
            <person name="Mitros T."/>
            <person name="Hellsten U."/>
            <person name="Loque D."/>
            <person name="Otillar R."/>
            <person name="Salamov A."/>
            <person name="Schmutz J."/>
            <person name="Shapiro H."/>
            <person name="Lindquist E."/>
            <person name="Lucas S."/>
            <person name="Rokhsar D."/>
            <person name="Grigoriev I.V."/>
        </authorList>
    </citation>
    <scope>NUCLEOTIDE SEQUENCE [LARGE SCALE GENOMIC DNA]</scope>
</reference>
<dbReference type="HOGENOM" id="CLU_1201585_0_0_1"/>
<dbReference type="AlphaFoldDB" id="D8SRA9"/>
<dbReference type="Gramene" id="EFJ13113">
    <property type="protein sequence ID" value="EFJ13113"/>
    <property type="gene ID" value="SELMODRAFT_424879"/>
</dbReference>
<protein>
    <submittedName>
        <fullName evidence="2">Uncharacterized protein</fullName>
    </submittedName>
</protein>
<dbReference type="Proteomes" id="UP000001514">
    <property type="component" value="Unassembled WGS sequence"/>
</dbReference>
<gene>
    <name evidence="2" type="ORF">SELMODRAFT_424879</name>
</gene>
<keyword evidence="3" id="KW-1185">Reference proteome</keyword>
<proteinExistence type="predicted"/>
<feature type="region of interest" description="Disordered" evidence="1">
    <location>
        <begin position="188"/>
        <end position="222"/>
    </location>
</feature>
<dbReference type="InParanoid" id="D8SRA9"/>